<proteinExistence type="predicted"/>
<protein>
    <submittedName>
        <fullName evidence="1">Uncharacterized protein</fullName>
    </submittedName>
</protein>
<dbReference type="EnsemblMetazoa" id="ACOM029953-RA">
    <property type="protein sequence ID" value="ACOM029953-PA.1"/>
    <property type="gene ID" value="ACOM029953"/>
</dbReference>
<accession>A0A8W7PDK1</accession>
<reference evidence="1" key="1">
    <citation type="submission" date="2022-08" db="UniProtKB">
        <authorList>
            <consortium name="EnsemblMetazoa"/>
        </authorList>
    </citation>
    <scope>IDENTIFICATION</scope>
</reference>
<evidence type="ECO:0000313" key="1">
    <source>
        <dbReference type="EnsemblMetazoa" id="ACOM029953-PA.1"/>
    </source>
</evidence>
<name>A0A8W7PDK1_ANOCL</name>
<dbReference type="AlphaFoldDB" id="A0A8W7PDK1"/>
<dbReference type="Proteomes" id="UP000075882">
    <property type="component" value="Unassembled WGS sequence"/>
</dbReference>
<sequence>MPRHLIGRRKEVCDVTRHQLASFCSVVPGAISFWSTVCPGSGATCTEPALMASYRATGDLSAPVPYSVPKVAMSFTTVAPLAPDVTGPAVPLFTPLEGAGAAMTAGGVGSAAGWALLLSVAYDLHLWGTDLLYVGVRRYNQSWQQLLLLRHLRHLRLRHLNRQLERILAGIRERILSWEWHRNWWKLCCRYGLDKWILLSW</sequence>
<organism evidence="1">
    <name type="scientific">Anopheles coluzzii</name>
    <name type="common">African malaria mosquito</name>
    <dbReference type="NCBI Taxonomy" id="1518534"/>
    <lineage>
        <taxon>Eukaryota</taxon>
        <taxon>Metazoa</taxon>
        <taxon>Ecdysozoa</taxon>
        <taxon>Arthropoda</taxon>
        <taxon>Hexapoda</taxon>
        <taxon>Insecta</taxon>
        <taxon>Pterygota</taxon>
        <taxon>Neoptera</taxon>
        <taxon>Endopterygota</taxon>
        <taxon>Diptera</taxon>
        <taxon>Nematocera</taxon>
        <taxon>Culicoidea</taxon>
        <taxon>Culicidae</taxon>
        <taxon>Anophelinae</taxon>
        <taxon>Anopheles</taxon>
    </lineage>
</organism>